<keyword evidence="1" id="KW-1133">Transmembrane helix</keyword>
<proteinExistence type="predicted"/>
<accession>A0A1Y5SIQ7</accession>
<evidence type="ECO:0000313" key="3">
    <source>
        <dbReference type="Proteomes" id="UP000193409"/>
    </source>
</evidence>
<dbReference type="AlphaFoldDB" id="A0A1Y5SIQ7"/>
<dbReference type="Proteomes" id="UP000193409">
    <property type="component" value="Unassembled WGS sequence"/>
</dbReference>
<keyword evidence="3" id="KW-1185">Reference proteome</keyword>
<dbReference type="EMBL" id="FWFQ01000013">
    <property type="protein sequence ID" value="SLN41417.1"/>
    <property type="molecule type" value="Genomic_DNA"/>
</dbReference>
<evidence type="ECO:0000313" key="2">
    <source>
        <dbReference type="EMBL" id="SLN41417.1"/>
    </source>
</evidence>
<keyword evidence="1" id="KW-0812">Transmembrane</keyword>
<protein>
    <submittedName>
        <fullName evidence="2">Uncharacterized protein</fullName>
    </submittedName>
</protein>
<evidence type="ECO:0000256" key="1">
    <source>
        <dbReference type="SAM" id="Phobius"/>
    </source>
</evidence>
<name>A0A1Y5SIQ7_9RHOB</name>
<organism evidence="2 3">
    <name type="scientific">Pseudoruegeria aquimaris</name>
    <dbReference type="NCBI Taxonomy" id="393663"/>
    <lineage>
        <taxon>Bacteria</taxon>
        <taxon>Pseudomonadati</taxon>
        <taxon>Pseudomonadota</taxon>
        <taxon>Alphaproteobacteria</taxon>
        <taxon>Rhodobacterales</taxon>
        <taxon>Roseobacteraceae</taxon>
        <taxon>Pseudoruegeria</taxon>
    </lineage>
</organism>
<gene>
    <name evidence="2" type="ORF">PSA7680_02062</name>
</gene>
<sequence>MTVYQFWLLIERTGLCNSLIVGLFAIAQLLRNR</sequence>
<feature type="transmembrane region" description="Helical" evidence="1">
    <location>
        <begin position="6"/>
        <end position="30"/>
    </location>
</feature>
<reference evidence="2 3" key="1">
    <citation type="submission" date="2017-03" db="EMBL/GenBank/DDBJ databases">
        <authorList>
            <person name="Afonso C.L."/>
            <person name="Miller P.J."/>
            <person name="Scott M.A."/>
            <person name="Spackman E."/>
            <person name="Goraichik I."/>
            <person name="Dimitrov K.M."/>
            <person name="Suarez D.L."/>
            <person name="Swayne D.E."/>
        </authorList>
    </citation>
    <scope>NUCLEOTIDE SEQUENCE [LARGE SCALE GENOMIC DNA]</scope>
    <source>
        <strain evidence="2 3">CECT 7680</strain>
    </source>
</reference>
<keyword evidence="1" id="KW-0472">Membrane</keyword>